<comment type="similarity">
    <text evidence="7">Belongs to the gmhB family.</text>
</comment>
<feature type="binding site" evidence="11">
    <location>
        <position position="124"/>
    </location>
    <ligand>
        <name>Zn(2+)</name>
        <dbReference type="ChEBI" id="CHEBI:29105"/>
    </ligand>
</feature>
<feature type="site" description="Stabilizes the phosphoryl group" evidence="10">
    <location>
        <position position="77"/>
    </location>
</feature>
<evidence type="ECO:0000256" key="5">
    <source>
        <dbReference type="ARBA" id="ARBA00023277"/>
    </source>
</evidence>
<keyword evidence="5 7" id="KW-0119">Carbohydrate metabolism</keyword>
<feature type="binding site" evidence="9">
    <location>
        <begin position="127"/>
        <end position="128"/>
    </location>
    <ligand>
        <name>substrate</name>
    </ligand>
</feature>
<evidence type="ECO:0000256" key="11">
    <source>
        <dbReference type="PIRSR" id="PIRSR004682-4"/>
    </source>
</evidence>
<proteinExistence type="inferred from homology"/>
<dbReference type="InterPro" id="IPR036412">
    <property type="entry name" value="HAD-like_sf"/>
</dbReference>
<protein>
    <recommendedName>
        <fullName evidence="6 7">D,D-heptose 1,7-bisphosphate phosphatase</fullName>
        <ecNumber evidence="7">3.1.3.-</ecNumber>
    </recommendedName>
</protein>
<dbReference type="InterPro" id="IPR006543">
    <property type="entry name" value="Histidinol-phos"/>
</dbReference>
<feature type="binding site" evidence="9">
    <location>
        <begin position="43"/>
        <end position="46"/>
    </location>
    <ligand>
        <name>substrate</name>
    </ligand>
</feature>
<dbReference type="PIRSF" id="PIRSF004682">
    <property type="entry name" value="GmhB"/>
    <property type="match status" value="1"/>
</dbReference>
<dbReference type="AlphaFoldDB" id="A0A6L5Y8T1"/>
<comment type="caution">
    <text evidence="12">The sequence shown here is derived from an EMBL/GenBank/DDBJ whole genome shotgun (WGS) entry which is preliminary data.</text>
</comment>
<evidence type="ECO:0000256" key="3">
    <source>
        <dbReference type="ARBA" id="ARBA00022723"/>
    </source>
</evidence>
<feature type="binding site" evidence="9">
    <location>
        <position position="155"/>
    </location>
    <ligand>
        <name>substrate</name>
    </ligand>
</feature>
<feature type="active site" description="Proton donor" evidence="8">
    <location>
        <position position="37"/>
    </location>
</feature>
<comment type="cofactor">
    <cofactor evidence="11">
        <name>Zn(2+)</name>
        <dbReference type="ChEBI" id="CHEBI:29105"/>
    </cofactor>
</comment>
<feature type="binding site" evidence="9">
    <location>
        <begin position="35"/>
        <end position="37"/>
    </location>
    <ligand>
        <name>substrate</name>
    </ligand>
</feature>
<accession>A0A6L5Y8T1</accession>
<dbReference type="GO" id="GO:0016791">
    <property type="term" value="F:phosphatase activity"/>
    <property type="evidence" value="ECO:0007669"/>
    <property type="project" value="InterPro"/>
</dbReference>
<evidence type="ECO:0000256" key="4">
    <source>
        <dbReference type="ARBA" id="ARBA00022801"/>
    </source>
</evidence>
<organism evidence="12 13">
    <name type="scientific">Pyramidobacter porci</name>
    <dbReference type="NCBI Taxonomy" id="2605789"/>
    <lineage>
        <taxon>Bacteria</taxon>
        <taxon>Thermotogati</taxon>
        <taxon>Synergistota</taxon>
        <taxon>Synergistia</taxon>
        <taxon>Synergistales</taxon>
        <taxon>Dethiosulfovibrionaceae</taxon>
        <taxon>Pyramidobacter</taxon>
    </lineage>
</organism>
<feature type="binding site" evidence="11">
    <location>
        <position position="37"/>
    </location>
    <ligand>
        <name>Mg(2+)</name>
        <dbReference type="ChEBI" id="CHEBI:18420"/>
    </ligand>
</feature>
<feature type="binding site" evidence="11">
    <location>
        <position position="118"/>
    </location>
    <ligand>
        <name>Zn(2+)</name>
        <dbReference type="ChEBI" id="CHEBI:29105"/>
    </ligand>
</feature>
<feature type="binding site" evidence="11">
    <location>
        <position position="126"/>
    </location>
    <ligand>
        <name>Zn(2+)</name>
        <dbReference type="ChEBI" id="CHEBI:29105"/>
    </ligand>
</feature>
<keyword evidence="13" id="KW-1185">Reference proteome</keyword>
<feature type="binding site" evidence="9">
    <location>
        <begin position="77"/>
        <end position="80"/>
    </location>
    <ligand>
        <name>substrate</name>
    </ligand>
</feature>
<dbReference type="SUPFAM" id="SSF56784">
    <property type="entry name" value="HAD-like"/>
    <property type="match status" value="1"/>
</dbReference>
<evidence type="ECO:0000256" key="8">
    <source>
        <dbReference type="PIRSR" id="PIRSR004682-1"/>
    </source>
</evidence>
<keyword evidence="11" id="KW-0862">Zinc</keyword>
<dbReference type="InterPro" id="IPR006549">
    <property type="entry name" value="HAD-SF_hydro_IIIA"/>
</dbReference>
<dbReference type="InterPro" id="IPR004446">
    <property type="entry name" value="Heptose_bisP_phosphatase"/>
</dbReference>
<evidence type="ECO:0000256" key="7">
    <source>
        <dbReference type="PIRNR" id="PIRNR004682"/>
    </source>
</evidence>
<evidence type="ECO:0000256" key="1">
    <source>
        <dbReference type="ARBA" id="ARBA00004496"/>
    </source>
</evidence>
<dbReference type="CDD" id="cd07503">
    <property type="entry name" value="HAD_HisB-N"/>
    <property type="match status" value="1"/>
</dbReference>
<dbReference type="PANTHER" id="PTHR42891">
    <property type="entry name" value="D-GLYCERO-BETA-D-MANNO-HEPTOSE-1,7-BISPHOSPHATE 7-PHOSPHATASE"/>
    <property type="match status" value="1"/>
</dbReference>
<feature type="binding site" evidence="11">
    <location>
        <position position="116"/>
    </location>
    <ligand>
        <name>Zn(2+)</name>
        <dbReference type="ChEBI" id="CHEBI:29105"/>
    </ligand>
</feature>
<sequence length="206" mass="23080">MPAEWRFCRCFRGFPARRSLTNCAKMNKKKWVILDRDGTIIEEKNYLHRPEQVVLLPGAAEGLRLLCERGYVLTVVTNQSGVGRGYFSMADVDRVHCRLTELLADRGVTLQGIYVCPHRANQRCACRKPAVGLISRASADCGLTSDTIAAVIGDKESDMQFGKNLASPVILLMSGYGRRERARGVSADFYAENLLQAARWLLERQK</sequence>
<dbReference type="InterPro" id="IPR023214">
    <property type="entry name" value="HAD_sf"/>
</dbReference>
<dbReference type="Proteomes" id="UP000473699">
    <property type="component" value="Unassembled WGS sequence"/>
</dbReference>
<feature type="binding site" evidence="11">
    <location>
        <position position="155"/>
    </location>
    <ligand>
        <name>Mg(2+)</name>
        <dbReference type="ChEBI" id="CHEBI:18420"/>
    </ligand>
</feature>
<dbReference type="EMBL" id="VUNH01000001">
    <property type="protein sequence ID" value="MST54636.1"/>
    <property type="molecule type" value="Genomic_DNA"/>
</dbReference>
<feature type="binding site" evidence="11">
    <location>
        <position position="35"/>
    </location>
    <ligand>
        <name>Mg(2+)</name>
        <dbReference type="ChEBI" id="CHEBI:18420"/>
    </ligand>
</feature>
<keyword evidence="4 7" id="KW-0378">Hydrolase</keyword>
<evidence type="ECO:0000256" key="9">
    <source>
        <dbReference type="PIRSR" id="PIRSR004682-2"/>
    </source>
</evidence>
<gene>
    <name evidence="12" type="ORF">FYJ74_01020</name>
</gene>
<evidence type="ECO:0000313" key="12">
    <source>
        <dbReference type="EMBL" id="MST54636.1"/>
    </source>
</evidence>
<keyword evidence="3 11" id="KW-0479">Metal-binding</keyword>
<comment type="cofactor">
    <cofactor evidence="11">
        <name>Mg(2+)</name>
        <dbReference type="ChEBI" id="CHEBI:18420"/>
    </cofactor>
</comment>
<keyword evidence="11" id="KW-0460">Magnesium</keyword>
<dbReference type="EC" id="3.1.3.-" evidence="7"/>
<dbReference type="GO" id="GO:0046872">
    <property type="term" value="F:metal ion binding"/>
    <property type="evidence" value="ECO:0007669"/>
    <property type="project" value="UniProtKB-KW"/>
</dbReference>
<evidence type="ECO:0000256" key="6">
    <source>
        <dbReference type="ARBA" id="ARBA00031828"/>
    </source>
</evidence>
<evidence type="ECO:0000256" key="2">
    <source>
        <dbReference type="ARBA" id="ARBA00022490"/>
    </source>
</evidence>
<reference evidence="12 13" key="1">
    <citation type="submission" date="2019-08" db="EMBL/GenBank/DDBJ databases">
        <title>In-depth cultivation of the pig gut microbiome towards novel bacterial diversity and tailored functional studies.</title>
        <authorList>
            <person name="Wylensek D."/>
            <person name="Hitch T.C.A."/>
            <person name="Clavel T."/>
        </authorList>
    </citation>
    <scope>NUCLEOTIDE SEQUENCE [LARGE SCALE GENOMIC DNA]</scope>
    <source>
        <strain evidence="12 13">SM-530-WT-4B</strain>
    </source>
</reference>
<evidence type="ECO:0000256" key="10">
    <source>
        <dbReference type="PIRSR" id="PIRSR004682-3"/>
    </source>
</evidence>
<dbReference type="GO" id="GO:0005737">
    <property type="term" value="C:cytoplasm"/>
    <property type="evidence" value="ECO:0007669"/>
    <property type="project" value="UniProtKB-SubCell"/>
</dbReference>
<evidence type="ECO:0000313" key="13">
    <source>
        <dbReference type="Proteomes" id="UP000473699"/>
    </source>
</evidence>
<dbReference type="NCBIfam" id="TIGR01656">
    <property type="entry name" value="Histidinol-ppas"/>
    <property type="match status" value="1"/>
</dbReference>
<keyword evidence="2 7" id="KW-0963">Cytoplasm</keyword>
<dbReference type="PANTHER" id="PTHR42891:SF1">
    <property type="entry name" value="D-GLYCERO-BETA-D-MANNO-HEPTOSE-1,7-BISPHOSPHATE 7-PHOSPHATASE"/>
    <property type="match status" value="1"/>
</dbReference>
<dbReference type="Gene3D" id="3.40.50.1000">
    <property type="entry name" value="HAD superfamily/HAD-like"/>
    <property type="match status" value="1"/>
</dbReference>
<dbReference type="Pfam" id="PF13242">
    <property type="entry name" value="Hydrolase_like"/>
    <property type="match status" value="1"/>
</dbReference>
<feature type="active site" description="Nucleophile" evidence="8">
    <location>
        <position position="35"/>
    </location>
</feature>
<feature type="binding site" evidence="11">
    <location>
        <position position="154"/>
    </location>
    <ligand>
        <name>Mg(2+)</name>
        <dbReference type="ChEBI" id="CHEBI:18420"/>
    </ligand>
</feature>
<dbReference type="NCBIfam" id="TIGR01662">
    <property type="entry name" value="HAD-SF-IIIA"/>
    <property type="match status" value="1"/>
</dbReference>
<dbReference type="GO" id="GO:0005975">
    <property type="term" value="P:carbohydrate metabolic process"/>
    <property type="evidence" value="ECO:0007669"/>
    <property type="project" value="InterPro"/>
</dbReference>
<feature type="site" description="Contributes to substrate recognition" evidence="10">
    <location>
        <position position="127"/>
    </location>
</feature>
<comment type="subcellular location">
    <subcellularLocation>
        <location evidence="1 7">Cytoplasm</location>
    </subcellularLocation>
</comment>
<name>A0A6L5Y8T1_9BACT</name>
<feature type="site" description="Stabilizes the phosphoryl group" evidence="10">
    <location>
        <position position="128"/>
    </location>
</feature>